<sequence length="64" mass="6747">MVVLLTQSNGSAVCPKSLGIMMSLKSQPELVQALSSPSLSTDHSVPKCPPSCRLHSAPSVLRMI</sequence>
<name>A0A5N6U747_ASPAV</name>
<protein>
    <submittedName>
        <fullName evidence="1">Uncharacterized protein</fullName>
    </submittedName>
</protein>
<reference evidence="1 2" key="1">
    <citation type="submission" date="2019-04" db="EMBL/GenBank/DDBJ databases">
        <title>Friends and foes A comparative genomics study of 23 Aspergillus species from section Flavi.</title>
        <authorList>
            <consortium name="DOE Joint Genome Institute"/>
            <person name="Kjaerbolling I."/>
            <person name="Vesth T."/>
            <person name="Frisvad J.C."/>
            <person name="Nybo J.L."/>
            <person name="Theobald S."/>
            <person name="Kildgaard S."/>
            <person name="Isbrandt T."/>
            <person name="Kuo A."/>
            <person name="Sato A."/>
            <person name="Lyhne E.K."/>
            <person name="Kogle M.E."/>
            <person name="Wiebenga A."/>
            <person name="Kun R.S."/>
            <person name="Lubbers R.J."/>
            <person name="Makela M.R."/>
            <person name="Barry K."/>
            <person name="Chovatia M."/>
            <person name="Clum A."/>
            <person name="Daum C."/>
            <person name="Haridas S."/>
            <person name="He G."/>
            <person name="LaButti K."/>
            <person name="Lipzen A."/>
            <person name="Mondo S."/>
            <person name="Riley R."/>
            <person name="Salamov A."/>
            <person name="Simmons B.A."/>
            <person name="Magnuson J.K."/>
            <person name="Henrissat B."/>
            <person name="Mortensen U.H."/>
            <person name="Larsen T.O."/>
            <person name="Devries R.P."/>
            <person name="Grigoriev I.V."/>
            <person name="Machida M."/>
            <person name="Baker S.E."/>
            <person name="Andersen M.R."/>
        </authorList>
    </citation>
    <scope>NUCLEOTIDE SEQUENCE [LARGE SCALE GENOMIC DNA]</scope>
    <source>
        <strain evidence="1 2">IBT 18842</strain>
    </source>
</reference>
<proteinExistence type="predicted"/>
<organism evidence="1 2">
    <name type="scientific">Aspergillus avenaceus</name>
    <dbReference type="NCBI Taxonomy" id="36643"/>
    <lineage>
        <taxon>Eukaryota</taxon>
        <taxon>Fungi</taxon>
        <taxon>Dikarya</taxon>
        <taxon>Ascomycota</taxon>
        <taxon>Pezizomycotina</taxon>
        <taxon>Eurotiomycetes</taxon>
        <taxon>Eurotiomycetidae</taxon>
        <taxon>Eurotiales</taxon>
        <taxon>Aspergillaceae</taxon>
        <taxon>Aspergillus</taxon>
        <taxon>Aspergillus subgen. Circumdati</taxon>
    </lineage>
</organism>
<evidence type="ECO:0000313" key="2">
    <source>
        <dbReference type="Proteomes" id="UP000325780"/>
    </source>
</evidence>
<dbReference type="Proteomes" id="UP000325780">
    <property type="component" value="Unassembled WGS sequence"/>
</dbReference>
<keyword evidence="2" id="KW-1185">Reference proteome</keyword>
<gene>
    <name evidence="1" type="ORF">BDV25DRAFT_147646</name>
</gene>
<accession>A0A5N6U747</accession>
<dbReference type="AlphaFoldDB" id="A0A5N6U747"/>
<dbReference type="EMBL" id="ML742029">
    <property type="protein sequence ID" value="KAE8154404.1"/>
    <property type="molecule type" value="Genomic_DNA"/>
</dbReference>
<evidence type="ECO:0000313" key="1">
    <source>
        <dbReference type="EMBL" id="KAE8154404.1"/>
    </source>
</evidence>